<dbReference type="VEuPathDB" id="FungiDB:ACJ73_03445"/>
<reference evidence="2 3" key="1">
    <citation type="submission" date="2015-08" db="EMBL/GenBank/DDBJ databases">
        <title>Emmonsia species relationships and genome sequence.</title>
        <authorList>
            <person name="Cuomo C.A."/>
            <person name="Schwartz I.S."/>
            <person name="Kenyon C."/>
            <person name="De Hoog G.S."/>
            <person name="Govender N.P."/>
            <person name="Botha A."/>
            <person name="Moreno L."/>
            <person name="De Vries M."/>
            <person name="Munoz J.F."/>
            <person name="Stielow J.B."/>
        </authorList>
    </citation>
    <scope>NUCLEOTIDE SEQUENCE [LARGE SCALE GENOMIC DNA]</scope>
    <source>
        <strain evidence="2 3">EI222</strain>
    </source>
</reference>
<dbReference type="Proteomes" id="UP000242791">
    <property type="component" value="Unassembled WGS sequence"/>
</dbReference>
<gene>
    <name evidence="2" type="ORF">ACJ73_03445</name>
</gene>
<feature type="region of interest" description="Disordered" evidence="1">
    <location>
        <begin position="163"/>
        <end position="199"/>
    </location>
</feature>
<evidence type="ECO:0000313" key="3">
    <source>
        <dbReference type="Proteomes" id="UP000242791"/>
    </source>
</evidence>
<feature type="compositionally biased region" description="Polar residues" evidence="1">
    <location>
        <begin position="163"/>
        <end position="174"/>
    </location>
</feature>
<proteinExistence type="predicted"/>
<keyword evidence="3" id="KW-1185">Reference proteome</keyword>
<evidence type="ECO:0000256" key="1">
    <source>
        <dbReference type="SAM" id="MobiDB-lite"/>
    </source>
</evidence>
<dbReference type="EMBL" id="LGTZ01000417">
    <property type="protein sequence ID" value="OJD25185.1"/>
    <property type="molecule type" value="Genomic_DNA"/>
</dbReference>
<name>A0A1J9Q9I5_9EURO</name>
<dbReference type="AlphaFoldDB" id="A0A1J9Q9I5"/>
<dbReference type="OrthoDB" id="4227269at2759"/>
<sequence length="199" mass="23480">MDKLSQFCPKIRPIRSLDPEECFLVQYRDRGRKELCIGVSCSRDMISDEVWDHCRIGSRPKNGRRKTKLDRRDYPVYLPKKGNVIWVHFIYLFEIHRARYDEFDASPDYSEFCEVLNWVLEGQDITFWKWIALREFKARKGMKNGKLQTHAAATSTITERIQQISSPAQSNRNNDGYILSDDSVEEPVARLRKPPRRPK</sequence>
<accession>A0A1J9Q9I5</accession>
<evidence type="ECO:0000313" key="2">
    <source>
        <dbReference type="EMBL" id="OJD25185.1"/>
    </source>
</evidence>
<organism evidence="2 3">
    <name type="scientific">Blastomyces percursus</name>
    <dbReference type="NCBI Taxonomy" id="1658174"/>
    <lineage>
        <taxon>Eukaryota</taxon>
        <taxon>Fungi</taxon>
        <taxon>Dikarya</taxon>
        <taxon>Ascomycota</taxon>
        <taxon>Pezizomycotina</taxon>
        <taxon>Eurotiomycetes</taxon>
        <taxon>Eurotiomycetidae</taxon>
        <taxon>Onygenales</taxon>
        <taxon>Ajellomycetaceae</taxon>
        <taxon>Blastomyces</taxon>
    </lineage>
</organism>
<feature type="compositionally biased region" description="Basic residues" evidence="1">
    <location>
        <begin position="190"/>
        <end position="199"/>
    </location>
</feature>
<comment type="caution">
    <text evidence="2">The sequence shown here is derived from an EMBL/GenBank/DDBJ whole genome shotgun (WGS) entry which is preliminary data.</text>
</comment>
<protein>
    <submittedName>
        <fullName evidence="2">Uncharacterized protein</fullName>
    </submittedName>
</protein>